<sequence>MRTILFLLVAVGSAFTKEVVLFDTTTIKTQDLRWDQISLRHDRDDPWVEETWRDGDNKNIPTYVACNYEQQNPSNWLFTPVVPTDDAKSILMQVMFNTRDCILSDETKACKETVAIYAKQYDVEDPPKENIVDKAKFQKRMSEWKQVATLYRKTPNTTTEVVPLTVTAGARAVRFAFEDTGVCVSLLSVKLYYVVCDELTQNFVHYAPVTGPSSMEPLTITGTCVPNSQKKYDIGLTALCMPSGNLRHTTGECECVAGHSSSIVVDHLNETTMHCLRCPVNTFKPRGAGDCISCPANSKTDSEASSSCQCAVGYFRASDDLSTAPCTQTPSRPAKVESTEVTSTSVRLSWDEPSSLGGRKEVWYEVKCGGRGDCSNVKILPQEQRIMSRTVVITGLRPSSDYTFHVYSKNKVSNMGEPKHSIVDVTTKSEAEDNTIIGPLRVDADQSDGVTIGWPTPDPRISEFEVEVSPSLTGKRVQDVRLVNASYTTFIGLKTGVVYAFKVRTKNSPRWSQPLLYELGRGEIQPQSKEKADESNVAASALTDNMGWMLMIIAGILIVIATMLCMLLFQRKSRNRKQMSDLDVLDTYKQDSMTPDYHTTNSRHAPNQPNLPHLHDQFRSVAKLNAPLIPFGSPISQPPPYYGGPATSGKYRAYVDPTAYEDPNQALNEFAFDIDPNDIFITQVIGGGEFGDVCLGGLHRSAILSNKYGTTVSHGRFNDGEQYETVAIKTLKSGSSAKAKSEFLIEASIMGQFTHPNVIRLIGVVTSSEPIMIVTEYMSHGSLDQFLRIKDSRGEKLPWEKICEMLHGIASGMKYLTDMGYVHRDLAARNVLVDEELRCKIADFGLSRGVEGTVEQEYTTNGGKIPVRWTSPEAITHRKFTASSDVWSFGVVVWEVCSYGERPYWDWTNQKVISEVMIGYRLPPPMDCPMGLYRLTQWCWKKERHDRPSFAQLVAMFHKFMLQPHIIHSDMGELPKRSMSTANLTNTYGSITAVPSPPSSAPPIPSLDEFLRSIGMHHCYGQLVAHNVTSLSDLRRTSHNELLSWGLISPECTTLFDALEARNYGHTNGAMQMPTPPGTATLPAALRNSARGSTSRRDEGFFV</sequence>
<dbReference type="Gene3D" id="3.30.200.20">
    <property type="entry name" value="Phosphorylase Kinase, domain 1"/>
    <property type="match status" value="1"/>
</dbReference>
<keyword evidence="3" id="KW-1003">Cell membrane</keyword>
<comment type="caution">
    <text evidence="25">The sequence shown here is derived from an EMBL/GenBank/DDBJ whole genome shotgun (WGS) entry which is preliminary data.</text>
</comment>
<evidence type="ECO:0000256" key="10">
    <source>
        <dbReference type="ARBA" id="ARBA00022777"/>
    </source>
</evidence>
<evidence type="ECO:0000256" key="6">
    <source>
        <dbReference type="ARBA" id="ARBA00022692"/>
    </source>
</evidence>
<evidence type="ECO:0000256" key="1">
    <source>
        <dbReference type="ARBA" id="ARBA00004251"/>
    </source>
</evidence>
<dbReference type="PROSITE" id="PS00109">
    <property type="entry name" value="PROTEIN_KINASE_TYR"/>
    <property type="match status" value="1"/>
</dbReference>
<dbReference type="OrthoDB" id="4062651at2759"/>
<dbReference type="PROSITE" id="PS50011">
    <property type="entry name" value="PROTEIN_KINASE_DOM"/>
    <property type="match status" value="1"/>
</dbReference>
<dbReference type="PRINTS" id="PR00109">
    <property type="entry name" value="TYRKINASE"/>
</dbReference>
<feature type="active site" description="Proton acceptor" evidence="17">
    <location>
        <position position="825"/>
    </location>
</feature>
<dbReference type="Pfam" id="PF01404">
    <property type="entry name" value="Ephrin_lbd"/>
    <property type="match status" value="1"/>
</dbReference>
<dbReference type="Gene3D" id="2.60.40.10">
    <property type="entry name" value="Immunoglobulins"/>
    <property type="match status" value="2"/>
</dbReference>
<dbReference type="GO" id="GO:0030425">
    <property type="term" value="C:dendrite"/>
    <property type="evidence" value="ECO:0007669"/>
    <property type="project" value="TreeGrafter"/>
</dbReference>
<dbReference type="GO" id="GO:0005005">
    <property type="term" value="F:transmembrane-ephrin receptor activity"/>
    <property type="evidence" value="ECO:0007669"/>
    <property type="project" value="TreeGrafter"/>
</dbReference>
<dbReference type="Gene3D" id="2.60.120.260">
    <property type="entry name" value="Galactose-binding domain-like"/>
    <property type="match status" value="1"/>
</dbReference>
<dbReference type="InterPro" id="IPR011009">
    <property type="entry name" value="Kinase-like_dom_sf"/>
</dbReference>
<dbReference type="Pfam" id="PF22993">
    <property type="entry name" value="SAM_EPH"/>
    <property type="match status" value="1"/>
</dbReference>
<keyword evidence="7 21" id="KW-0732">Signal</keyword>
<organism evidence="25 26">
    <name type="scientific">Caenorhabditis auriculariae</name>
    <dbReference type="NCBI Taxonomy" id="2777116"/>
    <lineage>
        <taxon>Eukaryota</taxon>
        <taxon>Metazoa</taxon>
        <taxon>Ecdysozoa</taxon>
        <taxon>Nematoda</taxon>
        <taxon>Chromadorea</taxon>
        <taxon>Rhabditida</taxon>
        <taxon>Rhabditina</taxon>
        <taxon>Rhabditomorpha</taxon>
        <taxon>Rhabditoidea</taxon>
        <taxon>Rhabditidae</taxon>
        <taxon>Peloderinae</taxon>
        <taxon>Caenorhabditis</taxon>
    </lineage>
</organism>
<evidence type="ECO:0000256" key="7">
    <source>
        <dbReference type="ARBA" id="ARBA00022729"/>
    </source>
</evidence>
<dbReference type="GO" id="GO:0005886">
    <property type="term" value="C:plasma membrane"/>
    <property type="evidence" value="ECO:0007669"/>
    <property type="project" value="UniProtKB-SubCell"/>
</dbReference>
<dbReference type="InterPro" id="IPR001090">
    <property type="entry name" value="Ephrin_rcpt_lig-bd_dom"/>
</dbReference>
<dbReference type="InterPro" id="IPR009030">
    <property type="entry name" value="Growth_fac_rcpt_cys_sf"/>
</dbReference>
<dbReference type="InterPro" id="IPR003961">
    <property type="entry name" value="FN3_dom"/>
</dbReference>
<dbReference type="PIRSF" id="PIRSF000666">
    <property type="entry name" value="TyrPK_ephrin_receptor"/>
    <property type="match status" value="1"/>
</dbReference>
<dbReference type="Pfam" id="PF07714">
    <property type="entry name" value="PK_Tyr_Ser-Thr"/>
    <property type="match status" value="1"/>
</dbReference>
<name>A0A8S1HBQ5_9PELO</name>
<feature type="disulfide bond" evidence="19">
    <location>
        <begin position="66"/>
        <end position="183"/>
    </location>
</feature>
<dbReference type="InterPro" id="IPR013761">
    <property type="entry name" value="SAM/pointed_sf"/>
</dbReference>
<dbReference type="InterPro" id="IPR008979">
    <property type="entry name" value="Galactose-bd-like_sf"/>
</dbReference>
<evidence type="ECO:0000256" key="8">
    <source>
        <dbReference type="ARBA" id="ARBA00022737"/>
    </source>
</evidence>
<evidence type="ECO:0000256" key="20">
    <source>
        <dbReference type="SAM" id="Phobius"/>
    </source>
</evidence>
<dbReference type="InterPro" id="IPR054590">
    <property type="entry name" value="EPH_SAM"/>
</dbReference>
<dbReference type="InterPro" id="IPR008266">
    <property type="entry name" value="Tyr_kinase_AS"/>
</dbReference>
<dbReference type="SUPFAM" id="SSF56112">
    <property type="entry name" value="Protein kinase-like (PK-like)"/>
    <property type="match status" value="1"/>
</dbReference>
<feature type="chain" id="PRO_5035921414" description="receptor protein-tyrosine kinase" evidence="21">
    <location>
        <begin position="17"/>
        <end position="1103"/>
    </location>
</feature>
<dbReference type="InterPro" id="IPR027936">
    <property type="entry name" value="Eph_TM"/>
</dbReference>
<dbReference type="SUPFAM" id="SSF57184">
    <property type="entry name" value="Growth factor receptor domain"/>
    <property type="match status" value="1"/>
</dbReference>
<evidence type="ECO:0000256" key="12">
    <source>
        <dbReference type="ARBA" id="ARBA00022989"/>
    </source>
</evidence>
<evidence type="ECO:0000259" key="23">
    <source>
        <dbReference type="PROSITE" id="PS50853"/>
    </source>
</evidence>
<dbReference type="GO" id="GO:0007411">
    <property type="term" value="P:axon guidance"/>
    <property type="evidence" value="ECO:0007669"/>
    <property type="project" value="TreeGrafter"/>
</dbReference>
<evidence type="ECO:0000313" key="26">
    <source>
        <dbReference type="Proteomes" id="UP000835052"/>
    </source>
</evidence>
<dbReference type="InterPro" id="IPR016257">
    <property type="entry name" value="Tyr_kinase_ephrin_rcpt"/>
</dbReference>
<evidence type="ECO:0000256" key="21">
    <source>
        <dbReference type="SAM" id="SignalP"/>
    </source>
</evidence>
<evidence type="ECO:0000259" key="24">
    <source>
        <dbReference type="PROSITE" id="PS51550"/>
    </source>
</evidence>
<evidence type="ECO:0000256" key="13">
    <source>
        <dbReference type="ARBA" id="ARBA00023136"/>
    </source>
</evidence>
<feature type="binding site" evidence="18">
    <location>
        <begin position="685"/>
        <end position="693"/>
    </location>
    <ligand>
        <name>ATP</name>
        <dbReference type="ChEBI" id="CHEBI:30616"/>
    </ligand>
</feature>
<dbReference type="AlphaFoldDB" id="A0A8S1HBQ5"/>
<accession>A0A8S1HBQ5</accession>
<dbReference type="SUPFAM" id="SSF49785">
    <property type="entry name" value="Galactose-binding domain-like"/>
    <property type="match status" value="1"/>
</dbReference>
<dbReference type="SUPFAM" id="SSF49265">
    <property type="entry name" value="Fibronectin type III"/>
    <property type="match status" value="1"/>
</dbReference>
<dbReference type="EC" id="2.7.10.1" evidence="2"/>
<dbReference type="Pfam" id="PF07699">
    <property type="entry name" value="Ephrin_rec_like"/>
    <property type="match status" value="1"/>
</dbReference>
<dbReference type="CDD" id="cd00063">
    <property type="entry name" value="FN3"/>
    <property type="match status" value="2"/>
</dbReference>
<feature type="domain" description="Fibronectin type-III" evidence="23">
    <location>
        <begin position="332"/>
        <end position="430"/>
    </location>
</feature>
<dbReference type="FunFam" id="1.10.510.10:FF:000268">
    <property type="entry name" value="Receptor protein-tyrosine kinase"/>
    <property type="match status" value="1"/>
</dbReference>
<dbReference type="Proteomes" id="UP000835052">
    <property type="component" value="Unassembled WGS sequence"/>
</dbReference>
<dbReference type="SUPFAM" id="SSF47769">
    <property type="entry name" value="SAM/Pointed domain"/>
    <property type="match status" value="1"/>
</dbReference>
<evidence type="ECO:0000256" key="4">
    <source>
        <dbReference type="ARBA" id="ARBA00022553"/>
    </source>
</evidence>
<feature type="domain" description="Protein kinase" evidence="22">
    <location>
        <begin position="679"/>
        <end position="961"/>
    </location>
</feature>
<dbReference type="PROSITE" id="PS50853">
    <property type="entry name" value="FN3"/>
    <property type="match status" value="2"/>
</dbReference>
<dbReference type="FunFam" id="3.30.200.20:FF:000802">
    <property type="entry name" value="Ephrin receptor 1"/>
    <property type="match status" value="1"/>
</dbReference>
<keyword evidence="15" id="KW-0675">Receptor</keyword>
<keyword evidence="19" id="KW-1015">Disulfide bond</keyword>
<feature type="disulfide bond" evidence="19">
    <location>
        <begin position="101"/>
        <end position="110"/>
    </location>
</feature>
<dbReference type="FunFam" id="2.10.50.10:FF:000001">
    <property type="entry name" value="Ephrin type-A receptor 5"/>
    <property type="match status" value="1"/>
</dbReference>
<evidence type="ECO:0000256" key="11">
    <source>
        <dbReference type="ARBA" id="ARBA00022840"/>
    </source>
</evidence>
<keyword evidence="13 20" id="KW-0472">Membrane</keyword>
<reference evidence="25" key="1">
    <citation type="submission" date="2020-10" db="EMBL/GenBank/DDBJ databases">
        <authorList>
            <person name="Kikuchi T."/>
        </authorList>
    </citation>
    <scope>NUCLEOTIDE SEQUENCE</scope>
    <source>
        <strain evidence="25">NKZ352</strain>
    </source>
</reference>
<evidence type="ECO:0000256" key="3">
    <source>
        <dbReference type="ARBA" id="ARBA00022475"/>
    </source>
</evidence>
<dbReference type="InterPro" id="IPR036116">
    <property type="entry name" value="FN3_sf"/>
</dbReference>
<evidence type="ECO:0000256" key="14">
    <source>
        <dbReference type="ARBA" id="ARBA00023137"/>
    </source>
</evidence>
<dbReference type="Gene3D" id="1.10.510.10">
    <property type="entry name" value="Transferase(Phosphotransferase) domain 1"/>
    <property type="match status" value="1"/>
</dbReference>
<dbReference type="FunFam" id="2.60.40.10:FF:002300">
    <property type="entry name" value="Ephrin receptor 1"/>
    <property type="match status" value="1"/>
</dbReference>
<dbReference type="InterPro" id="IPR013783">
    <property type="entry name" value="Ig-like_fold"/>
</dbReference>
<dbReference type="InterPro" id="IPR050449">
    <property type="entry name" value="Ephrin_rcpt_TKs"/>
</dbReference>
<dbReference type="PROSITE" id="PS51550">
    <property type="entry name" value="EPH_LBD"/>
    <property type="match status" value="1"/>
</dbReference>
<comment type="subcellular location">
    <subcellularLocation>
        <location evidence="1">Cell membrane</location>
        <topology evidence="1">Single-pass type I membrane protein</topology>
    </subcellularLocation>
</comment>
<dbReference type="Gene3D" id="2.10.50.10">
    <property type="entry name" value="Tumor Necrosis Factor Receptor, subunit A, domain 2"/>
    <property type="match status" value="1"/>
</dbReference>
<keyword evidence="10" id="KW-0418">Kinase</keyword>
<keyword evidence="26" id="KW-1185">Reference proteome</keyword>
<keyword evidence="8" id="KW-0677">Repeat</keyword>
<feature type="domain" description="Fibronectin type-III" evidence="23">
    <location>
        <begin position="436"/>
        <end position="522"/>
    </location>
</feature>
<feature type="domain" description="Eph LBD" evidence="24">
    <location>
        <begin position="19"/>
        <end position="201"/>
    </location>
</feature>
<dbReference type="SMART" id="SM00615">
    <property type="entry name" value="EPH_lbd"/>
    <property type="match status" value="1"/>
</dbReference>
<feature type="signal peptide" evidence="21">
    <location>
        <begin position="1"/>
        <end position="16"/>
    </location>
</feature>
<feature type="binding site" evidence="18">
    <location>
        <position position="729"/>
    </location>
    <ligand>
        <name>ATP</name>
        <dbReference type="ChEBI" id="CHEBI:30616"/>
    </ligand>
</feature>
<dbReference type="GO" id="GO:0005524">
    <property type="term" value="F:ATP binding"/>
    <property type="evidence" value="ECO:0007669"/>
    <property type="project" value="UniProtKB-KW"/>
</dbReference>
<feature type="transmembrane region" description="Helical" evidence="20">
    <location>
        <begin position="546"/>
        <end position="569"/>
    </location>
</feature>
<dbReference type="SMART" id="SM00219">
    <property type="entry name" value="TyrKc"/>
    <property type="match status" value="1"/>
</dbReference>
<gene>
    <name evidence="25" type="ORF">CAUJ_LOCUS7960</name>
</gene>
<dbReference type="Pfam" id="PF14575">
    <property type="entry name" value="EphA2_TM"/>
    <property type="match status" value="1"/>
</dbReference>
<dbReference type="Pfam" id="PF00041">
    <property type="entry name" value="fn3"/>
    <property type="match status" value="2"/>
</dbReference>
<keyword evidence="5" id="KW-0808">Transferase</keyword>
<dbReference type="SMART" id="SM00060">
    <property type="entry name" value="FN3"/>
    <property type="match status" value="2"/>
</dbReference>
<evidence type="ECO:0000256" key="18">
    <source>
        <dbReference type="PIRSR" id="PIRSR000666-2"/>
    </source>
</evidence>
<keyword evidence="4" id="KW-0597">Phosphoprotein</keyword>
<dbReference type="PANTHER" id="PTHR46877:SF14">
    <property type="entry name" value="RECEPTOR PROTEIN-TYROSINE KINASE"/>
    <property type="match status" value="1"/>
</dbReference>
<evidence type="ECO:0000256" key="5">
    <source>
        <dbReference type="ARBA" id="ARBA00022679"/>
    </source>
</evidence>
<keyword evidence="6 20" id="KW-0812">Transmembrane</keyword>
<dbReference type="InterPro" id="IPR020635">
    <property type="entry name" value="Tyr_kinase_cat_dom"/>
</dbReference>
<protein>
    <recommendedName>
        <fullName evidence="2">receptor protein-tyrosine kinase</fullName>
        <ecNumber evidence="2">2.7.10.1</ecNumber>
    </recommendedName>
</protein>
<keyword evidence="14" id="KW-0829">Tyrosine-protein kinase</keyword>
<evidence type="ECO:0000256" key="17">
    <source>
        <dbReference type="PIRSR" id="PIRSR000666-1"/>
    </source>
</evidence>
<proteinExistence type="predicted"/>
<evidence type="ECO:0000256" key="9">
    <source>
        <dbReference type="ARBA" id="ARBA00022741"/>
    </source>
</evidence>
<keyword evidence="12 20" id="KW-1133">Transmembrane helix</keyword>
<dbReference type="EMBL" id="CAJGYM010000025">
    <property type="protein sequence ID" value="CAD6192041.1"/>
    <property type="molecule type" value="Genomic_DNA"/>
</dbReference>
<dbReference type="PANTHER" id="PTHR46877">
    <property type="entry name" value="EPH RECEPTOR A5"/>
    <property type="match status" value="1"/>
</dbReference>
<keyword evidence="9 18" id="KW-0547">Nucleotide-binding</keyword>
<keyword evidence="11 18" id="KW-0067">ATP-binding</keyword>
<keyword evidence="16" id="KW-0325">Glycoprotein</keyword>
<dbReference type="InterPro" id="IPR011641">
    <property type="entry name" value="Tyr-kin_ephrin_A/B_rcpt-like"/>
</dbReference>
<evidence type="ECO:0000256" key="2">
    <source>
        <dbReference type="ARBA" id="ARBA00011902"/>
    </source>
</evidence>
<evidence type="ECO:0000256" key="16">
    <source>
        <dbReference type="ARBA" id="ARBA00023180"/>
    </source>
</evidence>
<dbReference type="InterPro" id="IPR000719">
    <property type="entry name" value="Prot_kinase_dom"/>
</dbReference>
<evidence type="ECO:0000313" key="25">
    <source>
        <dbReference type="EMBL" id="CAD6192041.1"/>
    </source>
</evidence>
<evidence type="ECO:0000256" key="19">
    <source>
        <dbReference type="PIRSR" id="PIRSR000666-3"/>
    </source>
</evidence>
<dbReference type="SMART" id="SM01411">
    <property type="entry name" value="Ephrin_rec_like"/>
    <property type="match status" value="1"/>
</dbReference>
<evidence type="ECO:0000259" key="22">
    <source>
        <dbReference type="PROSITE" id="PS50011"/>
    </source>
</evidence>
<dbReference type="InterPro" id="IPR001245">
    <property type="entry name" value="Ser-Thr/Tyr_kinase_cat_dom"/>
</dbReference>
<evidence type="ECO:0000256" key="15">
    <source>
        <dbReference type="ARBA" id="ARBA00023170"/>
    </source>
</evidence>